<reference evidence="9" key="1">
    <citation type="journal article" date="2014" name="Int. J. Syst. Evol. Microbiol.">
        <title>Complete genome sequence of Corynebacterium casei LMG S-19264T (=DSM 44701T), isolated from a smear-ripened cheese.</title>
        <authorList>
            <consortium name="US DOE Joint Genome Institute (JGI-PGF)"/>
            <person name="Walter F."/>
            <person name="Albersmeier A."/>
            <person name="Kalinowski J."/>
            <person name="Ruckert C."/>
        </authorList>
    </citation>
    <scope>NUCLEOTIDE SEQUENCE</scope>
    <source>
        <strain evidence="9">CGMCC 1.15725</strain>
    </source>
</reference>
<dbReference type="AlphaFoldDB" id="A0A8J2YRD4"/>
<dbReference type="Gene3D" id="1.20.1250.20">
    <property type="entry name" value="MFS general substrate transporter like domains"/>
    <property type="match status" value="1"/>
</dbReference>
<dbReference type="GO" id="GO:0005886">
    <property type="term" value="C:plasma membrane"/>
    <property type="evidence" value="ECO:0007669"/>
    <property type="project" value="UniProtKB-SubCell"/>
</dbReference>
<evidence type="ECO:0000256" key="7">
    <source>
        <dbReference type="SAM" id="Phobius"/>
    </source>
</evidence>
<feature type="transmembrane region" description="Helical" evidence="7">
    <location>
        <begin position="380"/>
        <end position="404"/>
    </location>
</feature>
<evidence type="ECO:0000313" key="10">
    <source>
        <dbReference type="Proteomes" id="UP000646365"/>
    </source>
</evidence>
<feature type="transmembrane region" description="Helical" evidence="7">
    <location>
        <begin position="60"/>
        <end position="80"/>
    </location>
</feature>
<evidence type="ECO:0000313" key="9">
    <source>
        <dbReference type="EMBL" id="GGF09024.1"/>
    </source>
</evidence>
<dbReference type="Pfam" id="PF05977">
    <property type="entry name" value="MFS_3"/>
    <property type="match status" value="1"/>
</dbReference>
<proteinExistence type="predicted"/>
<name>A0A8J2YRD4_9PROT</name>
<feature type="transmembrane region" description="Helical" evidence="7">
    <location>
        <begin position="299"/>
        <end position="316"/>
    </location>
</feature>
<keyword evidence="4 7" id="KW-0812">Transmembrane</keyword>
<keyword evidence="6 7" id="KW-0472">Membrane</keyword>
<protein>
    <submittedName>
        <fullName evidence="9">MFS transporter</fullName>
    </submittedName>
</protein>
<comment type="subcellular location">
    <subcellularLocation>
        <location evidence="1">Cell membrane</location>
        <topology evidence="1">Multi-pass membrane protein</topology>
    </subcellularLocation>
</comment>
<evidence type="ECO:0000256" key="5">
    <source>
        <dbReference type="ARBA" id="ARBA00022989"/>
    </source>
</evidence>
<organism evidence="9 10">
    <name type="scientific">Aliidongia dinghuensis</name>
    <dbReference type="NCBI Taxonomy" id="1867774"/>
    <lineage>
        <taxon>Bacteria</taxon>
        <taxon>Pseudomonadati</taxon>
        <taxon>Pseudomonadota</taxon>
        <taxon>Alphaproteobacteria</taxon>
        <taxon>Rhodospirillales</taxon>
        <taxon>Dongiaceae</taxon>
        <taxon>Aliidongia</taxon>
    </lineage>
</organism>
<evidence type="ECO:0000256" key="1">
    <source>
        <dbReference type="ARBA" id="ARBA00004651"/>
    </source>
</evidence>
<dbReference type="InterPro" id="IPR020846">
    <property type="entry name" value="MFS_dom"/>
</dbReference>
<dbReference type="PANTHER" id="PTHR23513:SF9">
    <property type="entry name" value="ENTEROBACTIN EXPORTER ENTS"/>
    <property type="match status" value="1"/>
</dbReference>
<dbReference type="InterPro" id="IPR036259">
    <property type="entry name" value="MFS_trans_sf"/>
</dbReference>
<keyword evidence="5 7" id="KW-1133">Transmembrane helix</keyword>
<comment type="caution">
    <text evidence="9">The sequence shown here is derived from an EMBL/GenBank/DDBJ whole genome shotgun (WGS) entry which is preliminary data.</text>
</comment>
<dbReference type="CDD" id="cd06173">
    <property type="entry name" value="MFS_MefA_like"/>
    <property type="match status" value="1"/>
</dbReference>
<evidence type="ECO:0000256" key="4">
    <source>
        <dbReference type="ARBA" id="ARBA00022692"/>
    </source>
</evidence>
<dbReference type="EMBL" id="BMJQ01000003">
    <property type="protein sequence ID" value="GGF09024.1"/>
    <property type="molecule type" value="Genomic_DNA"/>
</dbReference>
<dbReference type="PROSITE" id="PS50850">
    <property type="entry name" value="MFS"/>
    <property type="match status" value="1"/>
</dbReference>
<dbReference type="PANTHER" id="PTHR23513">
    <property type="entry name" value="INTEGRAL MEMBRANE EFFLUX PROTEIN-RELATED"/>
    <property type="match status" value="1"/>
</dbReference>
<gene>
    <name evidence="9" type="ORF">GCM10011611_13140</name>
</gene>
<feature type="transmembrane region" description="Helical" evidence="7">
    <location>
        <begin position="92"/>
        <end position="113"/>
    </location>
</feature>
<evidence type="ECO:0000256" key="6">
    <source>
        <dbReference type="ARBA" id="ARBA00023136"/>
    </source>
</evidence>
<evidence type="ECO:0000259" key="8">
    <source>
        <dbReference type="PROSITE" id="PS50850"/>
    </source>
</evidence>
<evidence type="ECO:0000256" key="2">
    <source>
        <dbReference type="ARBA" id="ARBA00022448"/>
    </source>
</evidence>
<sequence>MESALPADPLAPAPELAVPPSVLRHPAFALFWASRVFSTIAFQMQAVAIGWQVYGLTGSAFALGLVGLAQFIPGLALAFVVGPVADRFDRRLIVRLCQTVEGAAVGGLALAWFMGRLDIVPIFAAVFVIGSARAFEAPTLQALVPGLVPADLLPRALAWSSTANQTAIICGPAVGGLLYALSPGTVYAVAAALFLVSSLVIGFIRLERAPPRREPVTLASVFAGVAFIRSRPAILGAISLDLFAVLLGGATALLPIFARDILAIGPWGLGLLRSAPALGALSMSLFLAQCPLERRVGRIMLTAVAIFGLATVVFALSTSFWLSLVALVVLGAADSISVVIRLSLVQLETPDEMRGRVSAVNFIFIGTSNQLGEFESGLTAAWFGAVPAALIGGIGTLLVVLIWLKAFPDLARRDRLQSASVG</sequence>
<dbReference type="InterPro" id="IPR010290">
    <property type="entry name" value="TM_effector"/>
</dbReference>
<keyword evidence="3" id="KW-1003">Cell membrane</keyword>
<feature type="transmembrane region" description="Helical" evidence="7">
    <location>
        <begin position="186"/>
        <end position="204"/>
    </location>
</feature>
<feature type="domain" description="Major facilitator superfamily (MFS) profile" evidence="8">
    <location>
        <begin position="186"/>
        <end position="422"/>
    </location>
</feature>
<keyword evidence="10" id="KW-1185">Reference proteome</keyword>
<feature type="transmembrane region" description="Helical" evidence="7">
    <location>
        <begin position="233"/>
        <end position="258"/>
    </location>
</feature>
<reference evidence="9" key="2">
    <citation type="submission" date="2020-09" db="EMBL/GenBank/DDBJ databases">
        <authorList>
            <person name="Sun Q."/>
            <person name="Zhou Y."/>
        </authorList>
    </citation>
    <scope>NUCLEOTIDE SEQUENCE</scope>
    <source>
        <strain evidence="9">CGMCC 1.15725</strain>
    </source>
</reference>
<dbReference type="Proteomes" id="UP000646365">
    <property type="component" value="Unassembled WGS sequence"/>
</dbReference>
<feature type="transmembrane region" description="Helical" evidence="7">
    <location>
        <begin position="264"/>
        <end position="287"/>
    </location>
</feature>
<keyword evidence="2" id="KW-0813">Transport</keyword>
<dbReference type="GO" id="GO:0022857">
    <property type="term" value="F:transmembrane transporter activity"/>
    <property type="evidence" value="ECO:0007669"/>
    <property type="project" value="InterPro"/>
</dbReference>
<accession>A0A8J2YRD4</accession>
<evidence type="ECO:0000256" key="3">
    <source>
        <dbReference type="ARBA" id="ARBA00022475"/>
    </source>
</evidence>
<dbReference type="SUPFAM" id="SSF103473">
    <property type="entry name" value="MFS general substrate transporter"/>
    <property type="match status" value="1"/>
</dbReference>